<dbReference type="Pfam" id="PF13439">
    <property type="entry name" value="Glyco_transf_4"/>
    <property type="match status" value="1"/>
</dbReference>
<accession>A0A1F5HBT5</accession>
<dbReference type="PANTHER" id="PTHR12526">
    <property type="entry name" value="GLYCOSYLTRANSFERASE"/>
    <property type="match status" value="1"/>
</dbReference>
<dbReference type="Gene3D" id="3.40.50.2000">
    <property type="entry name" value="Glycogen Phosphorylase B"/>
    <property type="match status" value="2"/>
</dbReference>
<evidence type="ECO:0000313" key="3">
    <source>
        <dbReference type="EMBL" id="OGE01644.1"/>
    </source>
</evidence>
<dbReference type="Pfam" id="PF00534">
    <property type="entry name" value="Glycos_transf_1"/>
    <property type="match status" value="1"/>
</dbReference>
<evidence type="ECO:0000313" key="4">
    <source>
        <dbReference type="Proteomes" id="UP000176751"/>
    </source>
</evidence>
<evidence type="ECO:0000259" key="1">
    <source>
        <dbReference type="Pfam" id="PF00534"/>
    </source>
</evidence>
<evidence type="ECO:0008006" key="5">
    <source>
        <dbReference type="Google" id="ProtNLM"/>
    </source>
</evidence>
<evidence type="ECO:0000259" key="2">
    <source>
        <dbReference type="Pfam" id="PF13439"/>
    </source>
</evidence>
<dbReference type="Proteomes" id="UP000176751">
    <property type="component" value="Unassembled WGS sequence"/>
</dbReference>
<organism evidence="3 4">
    <name type="scientific">Candidatus Curtissbacteria bacterium RIFOXYA1_FULL_41_14</name>
    <dbReference type="NCBI Taxonomy" id="1797737"/>
    <lineage>
        <taxon>Bacteria</taxon>
        <taxon>Candidatus Curtissiibacteriota</taxon>
    </lineage>
</organism>
<dbReference type="GO" id="GO:0016757">
    <property type="term" value="F:glycosyltransferase activity"/>
    <property type="evidence" value="ECO:0007669"/>
    <property type="project" value="InterPro"/>
</dbReference>
<feature type="domain" description="Glycosyltransferase subfamily 4-like N-terminal" evidence="2">
    <location>
        <begin position="23"/>
        <end position="140"/>
    </location>
</feature>
<sequence length="352" mass="39664">MAKRRLRIAQLANIAERVPPQKYGGTERVVYALTEELVKRGHEVTLFASGDSITSAKLISIYPKALRYSRVLDNVYGANILSLLNIGYAYQRQDQFNIIHDHNGYLSLPTANFSKTPVVMTIHGYFGVNEKRIFENLKNPYLVPVSKAQAASAPNLKFMGNVYHGLEMKHFPFSKKPGKYLLFTGRISMEKGVHFAIEVAQYLDIPLIIAAKLDSAVDAPHDVSYFKQFVEPKLSDQIKWVGEVNETERNKLMSEAMCSLHPVTWPEPFGLTLIESMACGTPVVAFNLGSIPEVIENGKSGYIVEDVSSMIEAVANILKIDREYCRKYVLNKFNVKNMVDGYEQIYNKILSQ</sequence>
<dbReference type="PANTHER" id="PTHR12526:SF595">
    <property type="entry name" value="BLL5217 PROTEIN"/>
    <property type="match status" value="1"/>
</dbReference>
<gene>
    <name evidence="3" type="ORF">A2196_02040</name>
</gene>
<dbReference type="AlphaFoldDB" id="A0A1F5HBT5"/>
<dbReference type="SUPFAM" id="SSF53756">
    <property type="entry name" value="UDP-Glycosyltransferase/glycogen phosphorylase"/>
    <property type="match status" value="1"/>
</dbReference>
<proteinExistence type="predicted"/>
<reference evidence="3 4" key="1">
    <citation type="journal article" date="2016" name="Nat. Commun.">
        <title>Thousands of microbial genomes shed light on interconnected biogeochemical processes in an aquifer system.</title>
        <authorList>
            <person name="Anantharaman K."/>
            <person name="Brown C.T."/>
            <person name="Hug L.A."/>
            <person name="Sharon I."/>
            <person name="Castelle C.J."/>
            <person name="Probst A.J."/>
            <person name="Thomas B.C."/>
            <person name="Singh A."/>
            <person name="Wilkins M.J."/>
            <person name="Karaoz U."/>
            <person name="Brodie E.L."/>
            <person name="Williams K.H."/>
            <person name="Hubbard S.S."/>
            <person name="Banfield J.F."/>
        </authorList>
    </citation>
    <scope>NUCLEOTIDE SEQUENCE [LARGE SCALE GENOMIC DNA]</scope>
</reference>
<dbReference type="EMBL" id="MFCA01000025">
    <property type="protein sequence ID" value="OGE01644.1"/>
    <property type="molecule type" value="Genomic_DNA"/>
</dbReference>
<protein>
    <recommendedName>
        <fullName evidence="5">Glycosyl transferase</fullName>
    </recommendedName>
</protein>
<name>A0A1F5HBT5_9BACT</name>
<dbReference type="InterPro" id="IPR028098">
    <property type="entry name" value="Glyco_trans_4-like_N"/>
</dbReference>
<comment type="caution">
    <text evidence="3">The sequence shown here is derived from an EMBL/GenBank/DDBJ whole genome shotgun (WGS) entry which is preliminary data.</text>
</comment>
<dbReference type="STRING" id="1797737.A2196_02040"/>
<dbReference type="CDD" id="cd03802">
    <property type="entry name" value="GT4_AviGT4-like"/>
    <property type="match status" value="1"/>
</dbReference>
<dbReference type="InterPro" id="IPR001296">
    <property type="entry name" value="Glyco_trans_1"/>
</dbReference>
<feature type="domain" description="Glycosyl transferase family 1" evidence="1">
    <location>
        <begin position="174"/>
        <end position="326"/>
    </location>
</feature>